<keyword evidence="2" id="KW-0560">Oxidoreductase</keyword>
<dbReference type="Proteomes" id="UP000297792">
    <property type="component" value="Unassembled WGS sequence"/>
</dbReference>
<evidence type="ECO:0000256" key="1">
    <source>
        <dbReference type="ARBA" id="ARBA00006484"/>
    </source>
</evidence>
<dbReference type="PROSITE" id="PS00061">
    <property type="entry name" value="ADH_SHORT"/>
    <property type="match status" value="1"/>
</dbReference>
<dbReference type="CDD" id="cd05233">
    <property type="entry name" value="SDR_c"/>
    <property type="match status" value="1"/>
</dbReference>
<dbReference type="FunFam" id="3.40.50.720:FF:000084">
    <property type="entry name" value="Short-chain dehydrogenase reductase"/>
    <property type="match status" value="1"/>
</dbReference>
<dbReference type="EMBL" id="RWKA01000002">
    <property type="protein sequence ID" value="TGB47252.1"/>
    <property type="molecule type" value="Genomic_DNA"/>
</dbReference>
<dbReference type="PRINTS" id="PR00081">
    <property type="entry name" value="GDHRDH"/>
</dbReference>
<gene>
    <name evidence="3" type="ORF">EJD98_05250</name>
</gene>
<comment type="caution">
    <text evidence="3">The sequence shown here is derived from an EMBL/GenBank/DDBJ whole genome shotgun (WGS) entry which is preliminary data.</text>
</comment>
<dbReference type="PANTHER" id="PTHR43008:SF4">
    <property type="entry name" value="CHAIN DEHYDROGENASE, PUTATIVE (AFU_ORTHOLOGUE AFUA_4G08710)-RELATED"/>
    <property type="match status" value="1"/>
</dbReference>
<dbReference type="RefSeq" id="WP_135359308.1">
    <property type="nucleotide sequence ID" value="NZ_RWJZ01000002.1"/>
</dbReference>
<proteinExistence type="inferred from homology"/>
<name>A0A4Z0HWU2_MYCPR</name>
<organism evidence="3 4">
    <name type="scientific">Mycolicibacterium peregrinum</name>
    <name type="common">Mycobacterium peregrinum</name>
    <dbReference type="NCBI Taxonomy" id="43304"/>
    <lineage>
        <taxon>Bacteria</taxon>
        <taxon>Bacillati</taxon>
        <taxon>Actinomycetota</taxon>
        <taxon>Actinomycetes</taxon>
        <taxon>Mycobacteriales</taxon>
        <taxon>Mycobacteriaceae</taxon>
        <taxon>Mycolicibacterium</taxon>
    </lineage>
</organism>
<dbReference type="SUPFAM" id="SSF51735">
    <property type="entry name" value="NAD(P)-binding Rossmann-fold domains"/>
    <property type="match status" value="1"/>
</dbReference>
<dbReference type="AlphaFoldDB" id="A0A4Z0HWU2"/>
<keyword evidence="4" id="KW-1185">Reference proteome</keyword>
<dbReference type="InterPro" id="IPR036291">
    <property type="entry name" value="NAD(P)-bd_dom_sf"/>
</dbReference>
<protein>
    <submittedName>
        <fullName evidence="3">SDR family oxidoreductase</fullName>
    </submittedName>
</protein>
<dbReference type="Pfam" id="PF13561">
    <property type="entry name" value="adh_short_C2"/>
    <property type="match status" value="1"/>
</dbReference>
<dbReference type="InterPro" id="IPR002347">
    <property type="entry name" value="SDR_fam"/>
</dbReference>
<comment type="similarity">
    <text evidence="1">Belongs to the short-chain dehydrogenases/reductases (SDR) family.</text>
</comment>
<dbReference type="PANTHER" id="PTHR43008">
    <property type="entry name" value="BENZIL REDUCTASE"/>
    <property type="match status" value="1"/>
</dbReference>
<evidence type="ECO:0000313" key="4">
    <source>
        <dbReference type="Proteomes" id="UP000297792"/>
    </source>
</evidence>
<dbReference type="GO" id="GO:0050664">
    <property type="term" value="F:oxidoreductase activity, acting on NAD(P)H, oxygen as acceptor"/>
    <property type="evidence" value="ECO:0007669"/>
    <property type="project" value="TreeGrafter"/>
</dbReference>
<accession>A0A4Z0HWU2</accession>
<dbReference type="InterPro" id="IPR020904">
    <property type="entry name" value="Sc_DH/Rdtase_CS"/>
</dbReference>
<evidence type="ECO:0000313" key="3">
    <source>
        <dbReference type="EMBL" id="TGB47252.1"/>
    </source>
</evidence>
<evidence type="ECO:0000256" key="2">
    <source>
        <dbReference type="ARBA" id="ARBA00023002"/>
    </source>
</evidence>
<reference evidence="3 4" key="1">
    <citation type="submission" date="2018-12" db="EMBL/GenBank/DDBJ databases">
        <title>Draft genome sequences of Mycolicibacterium peregrinum isolated from a pig with lymphadenitis and from soil on the same Japanese pig farm.</title>
        <authorList>
            <person name="Komatsu T."/>
            <person name="Ohya K."/>
            <person name="Sawai K."/>
            <person name="Odoi J.O."/>
            <person name="Otsu K."/>
            <person name="Ota A."/>
            <person name="Ito T."/>
            <person name="Kawai M."/>
            <person name="Maruyama F."/>
        </authorList>
    </citation>
    <scope>NUCLEOTIDE SEQUENCE [LARGE SCALE GENOMIC DNA]</scope>
    <source>
        <strain evidence="3 4">138</strain>
    </source>
</reference>
<sequence>MTTQPTAIVSGCAHGIGAAGVRDMAERGWKLALLDRDDAVRDVATDVGAAHWSVVDAGDAGALDAAVCNAMDALGDVNAVWSNAGVQISGDIEAVTADQWEQSWAVNVRAHALLSRATLPALRASRGSFLVTSSNSGLLAESEMVAYSVTKAAAIALVRCLARDHASSGIRFNALCPGYVDTAFNGPIWSLVGGRDEFLNQVGTTIPLGRMASAEEIGRLAAWLLTDERAAYMTGQAIVADGGETLV</sequence>
<dbReference type="Gene3D" id="3.40.50.720">
    <property type="entry name" value="NAD(P)-binding Rossmann-like Domain"/>
    <property type="match status" value="1"/>
</dbReference>